<evidence type="ECO:0000313" key="1">
    <source>
        <dbReference type="EMBL" id="EQM95142.1"/>
    </source>
</evidence>
<reference evidence="1" key="1">
    <citation type="submission" date="2011-10" db="EMBL/GenBank/DDBJ databases">
        <title>The Genome Sequence of Oxalobacter formigenes HOxBLS.</title>
        <authorList>
            <consortium name="The Broad Institute Genome Sequencing Platform"/>
            <person name="Earl A."/>
            <person name="Ward D."/>
            <person name="Feldgarden M."/>
            <person name="Gevers D."/>
            <person name="Allison M.J."/>
            <person name="Humphrey S."/>
            <person name="Young S.K."/>
            <person name="Zeng Q."/>
            <person name="Gargeya S."/>
            <person name="Fitzgerald M."/>
            <person name="Haas B."/>
            <person name="Abouelleil A."/>
            <person name="Alvarado L."/>
            <person name="Arachchi H.M."/>
            <person name="Berlin A."/>
            <person name="Brown A."/>
            <person name="Chapman S.B."/>
            <person name="Chen Z."/>
            <person name="Dunbar C."/>
            <person name="Freedman E."/>
            <person name="Gearin G."/>
            <person name="Goldberg J."/>
            <person name="Griggs A."/>
            <person name="Gujja S."/>
            <person name="Heiman D."/>
            <person name="Howarth C."/>
            <person name="Larson L."/>
            <person name="Lui A."/>
            <person name="MacDonald P.J.P."/>
            <person name="Montmayeur A."/>
            <person name="Murphy C."/>
            <person name="Neiman D."/>
            <person name="Pearson M."/>
            <person name="Priest M."/>
            <person name="Roberts A."/>
            <person name="Saif S."/>
            <person name="Shea T."/>
            <person name="Shenoy N."/>
            <person name="Sisk P."/>
            <person name="Stolte C."/>
            <person name="Sykes S."/>
            <person name="Wortman J."/>
            <person name="Nusbaum C."/>
            <person name="Birren B."/>
        </authorList>
    </citation>
    <scope>NUCLEOTIDE SEQUENCE [LARGE SCALE GENOMIC DNA]</scope>
    <source>
        <strain evidence="1">HOxBLS</strain>
    </source>
</reference>
<dbReference type="EMBL" id="ACDP02000026">
    <property type="protein sequence ID" value="EQM95142.1"/>
    <property type="molecule type" value="Genomic_DNA"/>
</dbReference>
<dbReference type="Proteomes" id="UP000003973">
    <property type="component" value="Unassembled WGS sequence"/>
</dbReference>
<protein>
    <submittedName>
        <fullName evidence="1">Uncharacterized protein</fullName>
    </submittedName>
</protein>
<keyword evidence="2" id="KW-1185">Reference proteome</keyword>
<sequence>MGRGWKRNFPFQMSKKIRKESQKIADKAGEPVGSPGVLKSLRVTIPNRY</sequence>
<organism evidence="1 2">
    <name type="scientific">Oxalobacter paraformigenes</name>
    <dbReference type="NCBI Taxonomy" id="556268"/>
    <lineage>
        <taxon>Bacteria</taxon>
        <taxon>Pseudomonadati</taxon>
        <taxon>Pseudomonadota</taxon>
        <taxon>Betaproteobacteria</taxon>
        <taxon>Burkholderiales</taxon>
        <taxon>Oxalobacteraceae</taxon>
        <taxon>Oxalobacter</taxon>
    </lineage>
</organism>
<dbReference type="AlphaFoldDB" id="T5LPJ1"/>
<evidence type="ECO:0000313" key="2">
    <source>
        <dbReference type="Proteomes" id="UP000003973"/>
    </source>
</evidence>
<proteinExistence type="predicted"/>
<comment type="caution">
    <text evidence="1">The sequence shown here is derived from an EMBL/GenBank/DDBJ whole genome shotgun (WGS) entry which is preliminary data.</text>
</comment>
<name>T5LPJ1_9BURK</name>
<accession>T5LPJ1</accession>
<dbReference type="HOGENOM" id="CLU_3138533_0_0_4"/>
<gene>
    <name evidence="1" type="ORF">OFAG_02305</name>
</gene>